<proteinExistence type="predicted"/>
<name>A0A2C8F5V2_9BACT</name>
<keyword evidence="2" id="KW-1185">Reference proteome</keyword>
<sequence>MAKGHVVSVNIAAQEVVFLVFILRDMFSDPQRQCAELRMTKALGKKIPNAYRDAILSAVCEWISSCWCQT</sequence>
<organism evidence="1 2">
    <name type="scientific">Pseudodesulfovibrio profundus</name>
    <dbReference type="NCBI Taxonomy" id="57320"/>
    <lineage>
        <taxon>Bacteria</taxon>
        <taxon>Pseudomonadati</taxon>
        <taxon>Thermodesulfobacteriota</taxon>
        <taxon>Desulfovibrionia</taxon>
        <taxon>Desulfovibrionales</taxon>
        <taxon>Desulfovibrionaceae</taxon>
    </lineage>
</organism>
<evidence type="ECO:0000313" key="2">
    <source>
        <dbReference type="Proteomes" id="UP000219215"/>
    </source>
</evidence>
<dbReference type="Proteomes" id="UP000219215">
    <property type="component" value="Chromosome DPRO"/>
</dbReference>
<evidence type="ECO:0000313" key="1">
    <source>
        <dbReference type="EMBL" id="SOB57189.1"/>
    </source>
</evidence>
<reference evidence="2" key="1">
    <citation type="submission" date="2017-09" db="EMBL/GenBank/DDBJ databases">
        <authorList>
            <person name="Regsiter A."/>
            <person name="William W."/>
        </authorList>
    </citation>
    <scope>NUCLEOTIDE SEQUENCE [LARGE SCALE GENOMIC DNA]</scope>
    <source>
        <strain evidence="2">500-1</strain>
    </source>
</reference>
<dbReference type="KEGG" id="pprf:DPRO_0310"/>
<gene>
    <name evidence="1" type="ORF">DPRO_0310</name>
</gene>
<accession>A0A2C8F5V2</accession>
<dbReference type="EMBL" id="LT907975">
    <property type="protein sequence ID" value="SOB57189.1"/>
    <property type="molecule type" value="Genomic_DNA"/>
</dbReference>
<dbReference type="AlphaFoldDB" id="A0A2C8F5V2"/>
<protein>
    <submittedName>
        <fullName evidence="1">Uncharacterized protein</fullName>
    </submittedName>
</protein>